<dbReference type="AlphaFoldDB" id="A0A243W8Z2"/>
<dbReference type="OrthoDB" id="886962at2"/>
<evidence type="ECO:0000313" key="1">
    <source>
        <dbReference type="EMBL" id="OUJ70043.1"/>
    </source>
</evidence>
<dbReference type="Proteomes" id="UP000194873">
    <property type="component" value="Unassembled WGS sequence"/>
</dbReference>
<sequence>MAYNSKFGPAAQTPPQRAHILHQLLVLAAEAHRKSSPQDQQLYQRYVAGELSWVEILASQEVMSGL</sequence>
<reference evidence="1 2" key="1">
    <citation type="submission" date="2017-01" db="EMBL/GenBank/DDBJ databases">
        <title>A new Hymenobacter.</title>
        <authorList>
            <person name="Liang Y."/>
            <person name="Feng F."/>
        </authorList>
    </citation>
    <scope>NUCLEOTIDE SEQUENCE [LARGE SCALE GENOMIC DNA]</scope>
    <source>
        <strain evidence="1">MIMBbqt21</strain>
    </source>
</reference>
<gene>
    <name evidence="1" type="ORF">BXP70_25570</name>
</gene>
<evidence type="ECO:0000313" key="2">
    <source>
        <dbReference type="Proteomes" id="UP000194873"/>
    </source>
</evidence>
<dbReference type="EMBL" id="MTSE01000027">
    <property type="protein sequence ID" value="OUJ70043.1"/>
    <property type="molecule type" value="Genomic_DNA"/>
</dbReference>
<accession>A0A243W8Z2</accession>
<dbReference type="RefSeq" id="WP_086596960.1">
    <property type="nucleotide sequence ID" value="NZ_MTSE01000027.1"/>
</dbReference>
<protein>
    <recommendedName>
        <fullName evidence="3">Antitoxin VbhA domain-containing protein</fullName>
    </recommendedName>
</protein>
<evidence type="ECO:0008006" key="3">
    <source>
        <dbReference type="Google" id="ProtNLM"/>
    </source>
</evidence>
<name>A0A243W8Z2_9BACT</name>
<proteinExistence type="predicted"/>
<organism evidence="1 2">
    <name type="scientific">Hymenobacter crusticola</name>
    <dbReference type="NCBI Taxonomy" id="1770526"/>
    <lineage>
        <taxon>Bacteria</taxon>
        <taxon>Pseudomonadati</taxon>
        <taxon>Bacteroidota</taxon>
        <taxon>Cytophagia</taxon>
        <taxon>Cytophagales</taxon>
        <taxon>Hymenobacteraceae</taxon>
        <taxon>Hymenobacter</taxon>
    </lineage>
</organism>
<keyword evidence="2" id="KW-1185">Reference proteome</keyword>
<comment type="caution">
    <text evidence="1">The sequence shown here is derived from an EMBL/GenBank/DDBJ whole genome shotgun (WGS) entry which is preliminary data.</text>
</comment>